<dbReference type="GO" id="GO:0015074">
    <property type="term" value="P:DNA integration"/>
    <property type="evidence" value="ECO:0007669"/>
    <property type="project" value="InterPro"/>
</dbReference>
<proteinExistence type="predicted"/>
<dbReference type="AlphaFoldDB" id="A0A0G0LL26"/>
<feature type="domain" description="Core-binding (CB)" evidence="3">
    <location>
        <begin position="4"/>
        <end position="99"/>
    </location>
</feature>
<dbReference type="Pfam" id="PF02899">
    <property type="entry name" value="Phage_int_SAM_1"/>
    <property type="match status" value="1"/>
</dbReference>
<dbReference type="Gene3D" id="1.10.150.130">
    <property type="match status" value="2"/>
</dbReference>
<dbReference type="EMBL" id="LBVU01000002">
    <property type="protein sequence ID" value="KKQ92588.1"/>
    <property type="molecule type" value="Genomic_DNA"/>
</dbReference>
<feature type="domain" description="Core-binding (CB)" evidence="3">
    <location>
        <begin position="124"/>
        <end position="164"/>
    </location>
</feature>
<evidence type="ECO:0000256" key="2">
    <source>
        <dbReference type="PROSITE-ProRule" id="PRU01248"/>
    </source>
</evidence>
<evidence type="ECO:0000259" key="3">
    <source>
        <dbReference type="PROSITE" id="PS51900"/>
    </source>
</evidence>
<dbReference type="PROSITE" id="PS51900">
    <property type="entry name" value="CB"/>
    <property type="match status" value="2"/>
</dbReference>
<keyword evidence="1 2" id="KW-0238">DNA-binding</keyword>
<accession>A0A0G0LL26</accession>
<name>A0A0G0LL26_9BACT</name>
<dbReference type="GO" id="GO:0003677">
    <property type="term" value="F:DNA binding"/>
    <property type="evidence" value="ECO:0007669"/>
    <property type="project" value="UniProtKB-UniRule"/>
</dbReference>
<evidence type="ECO:0000313" key="4">
    <source>
        <dbReference type="EMBL" id="KKQ92588.1"/>
    </source>
</evidence>
<comment type="caution">
    <text evidence="4">The sequence shown here is derived from an EMBL/GenBank/DDBJ whole genome shotgun (WGS) entry which is preliminary data.</text>
</comment>
<dbReference type="SUPFAM" id="SSF47823">
    <property type="entry name" value="lambda integrase-like, N-terminal domain"/>
    <property type="match status" value="1"/>
</dbReference>
<organism evidence="4 5">
    <name type="scientific">Candidatus Woesebacteria bacterium GW2011_GWB1_39_10</name>
    <dbReference type="NCBI Taxonomy" id="1618572"/>
    <lineage>
        <taxon>Bacteria</taxon>
        <taxon>Candidatus Woeseibacteriota</taxon>
    </lineage>
</organism>
<gene>
    <name evidence="4" type="ORF">UT17_C0002G0251</name>
</gene>
<evidence type="ECO:0000313" key="5">
    <source>
        <dbReference type="Proteomes" id="UP000034774"/>
    </source>
</evidence>
<reference evidence="4 5" key="1">
    <citation type="journal article" date="2015" name="Nature">
        <title>rRNA introns, odd ribosomes, and small enigmatic genomes across a large radiation of phyla.</title>
        <authorList>
            <person name="Brown C.T."/>
            <person name="Hug L.A."/>
            <person name="Thomas B.C."/>
            <person name="Sharon I."/>
            <person name="Castelle C.J."/>
            <person name="Singh A."/>
            <person name="Wilkins M.J."/>
            <person name="Williams K.H."/>
            <person name="Banfield J.F."/>
        </authorList>
    </citation>
    <scope>NUCLEOTIDE SEQUENCE [LARGE SCALE GENOMIC DNA]</scope>
</reference>
<dbReference type="Proteomes" id="UP000034774">
    <property type="component" value="Unassembled WGS sequence"/>
</dbReference>
<evidence type="ECO:0000256" key="1">
    <source>
        <dbReference type="ARBA" id="ARBA00023125"/>
    </source>
</evidence>
<sequence>MLNNSNDFTRKNFIKHLDTLELSAKTHKNYRSDLGHFVGWLILRIRSLGSYVTTLTETVPFMNKDIPFEYKSFLMENNIPVKTINRRLSTLRHLAKFLVISNLINTNLMDGVENISQSNKVVKNTSDPLIDEFRIHLETEKVSKNTIKNYVSDVRQFLVWLEKT</sequence>
<dbReference type="InterPro" id="IPR044068">
    <property type="entry name" value="CB"/>
</dbReference>
<dbReference type="InterPro" id="IPR004107">
    <property type="entry name" value="Integrase_SAM-like_N"/>
</dbReference>
<dbReference type="InterPro" id="IPR010998">
    <property type="entry name" value="Integrase_recombinase_N"/>
</dbReference>
<protein>
    <recommendedName>
        <fullName evidence="3">Core-binding (CB) domain-containing protein</fullName>
    </recommendedName>
</protein>